<reference evidence="6" key="1">
    <citation type="submission" date="2020-08" db="EMBL/GenBank/DDBJ databases">
        <title>Novel species isolated from subtropical streams in China.</title>
        <authorList>
            <person name="Lu H."/>
        </authorList>
    </citation>
    <scope>NUCLEOTIDE SEQUENCE</scope>
    <source>
        <strain evidence="6">KACC 12607</strain>
    </source>
</reference>
<dbReference type="Pfam" id="PF03358">
    <property type="entry name" value="FMN_red"/>
    <property type="match status" value="1"/>
</dbReference>
<evidence type="ECO:0000256" key="3">
    <source>
        <dbReference type="ARBA" id="ARBA00022643"/>
    </source>
</evidence>
<comment type="caution">
    <text evidence="6">The sequence shown here is derived from an EMBL/GenBank/DDBJ whole genome shotgun (WGS) entry which is preliminary data.</text>
</comment>
<keyword evidence="3" id="KW-0288">FMN</keyword>
<dbReference type="InterPro" id="IPR008254">
    <property type="entry name" value="Flavodoxin/NO_synth"/>
</dbReference>
<dbReference type="GO" id="GO:0016020">
    <property type="term" value="C:membrane"/>
    <property type="evidence" value="ECO:0007669"/>
    <property type="project" value="TreeGrafter"/>
</dbReference>
<dbReference type="InterPro" id="IPR005025">
    <property type="entry name" value="FMN_Rdtase-like_dom"/>
</dbReference>
<dbReference type="Gene3D" id="3.40.50.360">
    <property type="match status" value="1"/>
</dbReference>
<evidence type="ECO:0000313" key="6">
    <source>
        <dbReference type="EMBL" id="MBC3861785.1"/>
    </source>
</evidence>
<evidence type="ECO:0000256" key="1">
    <source>
        <dbReference type="ARBA" id="ARBA00001917"/>
    </source>
</evidence>
<evidence type="ECO:0000259" key="5">
    <source>
        <dbReference type="PROSITE" id="PS50902"/>
    </source>
</evidence>
<sequence>MTKVAIVYHSGYGHTTKAAEAVQAGAVAAGAEVDLILIDKEGNITDAQWASLAAAQAIIFGSPTYMGTVSWQFKKFADATSKPWYTQVWKDKIAAGFTNSASMNGDKLSTLHYLFTLSQQHSMIWVGTGMMPSNSKAAQRNDINYLASFSGLMTQSPSDASPEEGPLPGDLETAKLFGQRIATVAKKLA</sequence>
<dbReference type="GO" id="GO:0009055">
    <property type="term" value="F:electron transfer activity"/>
    <property type="evidence" value="ECO:0007669"/>
    <property type="project" value="InterPro"/>
</dbReference>
<comment type="cofactor">
    <cofactor evidence="1">
        <name>FMN</name>
        <dbReference type="ChEBI" id="CHEBI:58210"/>
    </cofactor>
</comment>
<dbReference type="GO" id="GO:0003955">
    <property type="term" value="F:NAD(P)H dehydrogenase (quinone) activity"/>
    <property type="evidence" value="ECO:0007669"/>
    <property type="project" value="TreeGrafter"/>
</dbReference>
<dbReference type="PROSITE" id="PS00201">
    <property type="entry name" value="FLAVODOXIN"/>
    <property type="match status" value="1"/>
</dbReference>
<dbReference type="GO" id="GO:0010181">
    <property type="term" value="F:FMN binding"/>
    <property type="evidence" value="ECO:0007669"/>
    <property type="project" value="InterPro"/>
</dbReference>
<dbReference type="PROSITE" id="PS50902">
    <property type="entry name" value="FLAVODOXIN_LIKE"/>
    <property type="match status" value="1"/>
</dbReference>
<dbReference type="PANTHER" id="PTHR30546">
    <property type="entry name" value="FLAVODOXIN-RELATED PROTEIN WRBA-RELATED"/>
    <property type="match status" value="1"/>
</dbReference>
<name>A0A923HGQ9_9BURK</name>
<organism evidence="6 7">
    <name type="scientific">Undibacterium jejuense</name>
    <dbReference type="NCBI Taxonomy" id="1344949"/>
    <lineage>
        <taxon>Bacteria</taxon>
        <taxon>Pseudomonadati</taxon>
        <taxon>Pseudomonadota</taxon>
        <taxon>Betaproteobacteria</taxon>
        <taxon>Burkholderiales</taxon>
        <taxon>Oxalobacteraceae</taxon>
        <taxon>Undibacterium</taxon>
    </lineage>
</organism>
<dbReference type="InterPro" id="IPR001226">
    <property type="entry name" value="Flavodoxin_CS"/>
</dbReference>
<dbReference type="Proteomes" id="UP000634011">
    <property type="component" value="Unassembled WGS sequence"/>
</dbReference>
<evidence type="ECO:0000256" key="2">
    <source>
        <dbReference type="ARBA" id="ARBA00022630"/>
    </source>
</evidence>
<proteinExistence type="predicted"/>
<evidence type="ECO:0000256" key="4">
    <source>
        <dbReference type="ARBA" id="ARBA00029652"/>
    </source>
</evidence>
<dbReference type="InterPro" id="IPR029039">
    <property type="entry name" value="Flavoprotein-like_sf"/>
</dbReference>
<dbReference type="PANTHER" id="PTHR30546:SF23">
    <property type="entry name" value="FLAVOPROTEIN-LIKE PROTEIN YCP4-RELATED"/>
    <property type="match status" value="1"/>
</dbReference>
<gene>
    <name evidence="6" type="ORF">H8K32_06720</name>
</gene>
<protein>
    <recommendedName>
        <fullName evidence="4">Flavoprotein WrbA</fullName>
    </recommendedName>
</protein>
<feature type="domain" description="Flavodoxin-like" evidence="5">
    <location>
        <begin position="4"/>
        <end position="154"/>
    </location>
</feature>
<dbReference type="RefSeq" id="WP_186911717.1">
    <property type="nucleotide sequence ID" value="NZ_JACOFV010000005.1"/>
</dbReference>
<evidence type="ECO:0000313" key="7">
    <source>
        <dbReference type="Proteomes" id="UP000634011"/>
    </source>
</evidence>
<dbReference type="EMBL" id="JACOFV010000005">
    <property type="protein sequence ID" value="MBC3861785.1"/>
    <property type="molecule type" value="Genomic_DNA"/>
</dbReference>
<keyword evidence="7" id="KW-1185">Reference proteome</keyword>
<accession>A0A923HGQ9</accession>
<dbReference type="AlphaFoldDB" id="A0A923HGQ9"/>
<keyword evidence="2" id="KW-0285">Flavoprotein</keyword>
<dbReference type="SUPFAM" id="SSF52218">
    <property type="entry name" value="Flavoproteins"/>
    <property type="match status" value="1"/>
</dbReference>